<name>A0A379GEN0_9PAST</name>
<keyword evidence="4" id="KW-0479">Metal-binding</keyword>
<evidence type="ECO:0000256" key="9">
    <source>
        <dbReference type="ARBA" id="ARBA00023285"/>
    </source>
</evidence>
<evidence type="ECO:0000256" key="12">
    <source>
        <dbReference type="ARBA" id="ARBA00044252"/>
    </source>
</evidence>
<evidence type="ECO:0000256" key="6">
    <source>
        <dbReference type="ARBA" id="ARBA00022833"/>
    </source>
</evidence>
<dbReference type="InterPro" id="IPR036264">
    <property type="entry name" value="Bact_exopeptidase_dim_dom"/>
</dbReference>
<evidence type="ECO:0000256" key="15">
    <source>
        <dbReference type="ARBA" id="ARBA00075285"/>
    </source>
</evidence>
<comment type="cofactor">
    <cofactor evidence="1">
        <name>Co(2+)</name>
        <dbReference type="ChEBI" id="CHEBI:48828"/>
    </cofactor>
</comment>
<dbReference type="FunFam" id="3.40.630.10:FF:000018">
    <property type="entry name" value="Aminoacyl-histidine dipeptidase PepD"/>
    <property type="match status" value="1"/>
</dbReference>
<evidence type="ECO:0000256" key="8">
    <source>
        <dbReference type="ARBA" id="ARBA00023049"/>
    </source>
</evidence>
<keyword evidence="6" id="KW-0862">Zinc</keyword>
<sequence length="488" mass="53666">MSEIQTLQPKLLWKWFSQICAIPHPSYQEEQIAQFIVHWAKGKGFYAERDEVGNILIRKPATAGMEDHVPVALQAHLDMVPQANEGTQHDFKKDPIQPYIDGEWVKARGTTLGADNGIGMASALAVLDSEDLVHPPLEVLLTMTEEAGMEGAIGLRPNWLQSEVMVNTDTEENGEIYIGCAGGENANISLEIERKLNTFEHSYQLVLKGLSGGHSGGDIHTGRANAIKVLARFLARLTQDEPQFQFSLSEIRGGSVRNAIPREAFATLVFNEGLDTLKNAVQDFESVLKHELAKVEPNLTFTLQSVEKADTVFSQSTTHKAIHLLNVLPNGVIRNSDVLDNVVESSLSIGILRTDETHIKGTILIRSLIHSGNRYVGSLLKSLVSLVGAEVEFNGYYPGWEPHNDAPIVNLTERIYADVLGYAPVVKVIHAGLECGLLKKIYPNIDMVSIGPTIRNAQYLNLLENALFPSGEWALRIVGPIETISIFG</sequence>
<dbReference type="PRINTS" id="PR00934">
    <property type="entry name" value="XHISDIPTASE"/>
</dbReference>
<dbReference type="EC" id="3.4.13.18" evidence="11"/>
<dbReference type="Pfam" id="PF07687">
    <property type="entry name" value="M20_dimer"/>
    <property type="match status" value="1"/>
</dbReference>
<dbReference type="GO" id="GO:0046872">
    <property type="term" value="F:metal ion binding"/>
    <property type="evidence" value="ECO:0007669"/>
    <property type="project" value="UniProtKB-KW"/>
</dbReference>
<proteinExistence type="inferred from homology"/>
<dbReference type="PANTHER" id="PTHR43501:SF1">
    <property type="entry name" value="CYTOSOL NON-SPECIFIC DIPEPTIDASE"/>
    <property type="match status" value="1"/>
</dbReference>
<accession>A0A379GEN0</accession>
<dbReference type="EMBL" id="UGTV01000018">
    <property type="protein sequence ID" value="SUC39437.1"/>
    <property type="molecule type" value="Genomic_DNA"/>
</dbReference>
<dbReference type="Proteomes" id="UP000254704">
    <property type="component" value="Unassembled WGS sequence"/>
</dbReference>
<reference evidence="20 21" key="1">
    <citation type="submission" date="2018-06" db="EMBL/GenBank/DDBJ databases">
        <authorList>
            <consortium name="Pathogen Informatics"/>
            <person name="Doyle S."/>
        </authorList>
    </citation>
    <scope>NUCLEOTIDE SEQUENCE [LARGE SCALE GENOMIC DNA]</scope>
    <source>
        <strain evidence="20 21">NCTC11621</strain>
    </source>
</reference>
<evidence type="ECO:0000256" key="18">
    <source>
        <dbReference type="ARBA" id="ARBA00078074"/>
    </source>
</evidence>
<dbReference type="InterPro" id="IPR002933">
    <property type="entry name" value="Peptidase_M20"/>
</dbReference>
<evidence type="ECO:0000256" key="5">
    <source>
        <dbReference type="ARBA" id="ARBA00022801"/>
    </source>
</evidence>
<evidence type="ECO:0000256" key="3">
    <source>
        <dbReference type="ARBA" id="ARBA00022670"/>
    </source>
</evidence>
<evidence type="ECO:0000256" key="7">
    <source>
        <dbReference type="ARBA" id="ARBA00022997"/>
    </source>
</evidence>
<keyword evidence="7 20" id="KW-0224">Dipeptidase</keyword>
<gene>
    <name evidence="20" type="primary">pepD_2</name>
    <name evidence="20" type="ORF">NCTC11621_02265</name>
</gene>
<dbReference type="AlphaFoldDB" id="A0A379GEN0"/>
<dbReference type="GO" id="GO:0070573">
    <property type="term" value="F:metallodipeptidase activity"/>
    <property type="evidence" value="ECO:0007669"/>
    <property type="project" value="TreeGrafter"/>
</dbReference>
<evidence type="ECO:0000313" key="21">
    <source>
        <dbReference type="Proteomes" id="UP000254704"/>
    </source>
</evidence>
<comment type="catalytic activity">
    <reaction evidence="10">
        <text>Hydrolysis of dipeptides, preferentially hydrophobic dipeptides including prolyl amino acids.</text>
        <dbReference type="EC" id="3.4.13.18"/>
    </reaction>
</comment>
<evidence type="ECO:0000256" key="11">
    <source>
        <dbReference type="ARBA" id="ARBA00038976"/>
    </source>
</evidence>
<evidence type="ECO:0000256" key="17">
    <source>
        <dbReference type="ARBA" id="ARBA00077688"/>
    </source>
</evidence>
<comment type="similarity">
    <text evidence="13">Belongs to the peptidase M20C family.</text>
</comment>
<evidence type="ECO:0000256" key="10">
    <source>
        <dbReference type="ARBA" id="ARBA00036421"/>
    </source>
</evidence>
<evidence type="ECO:0000256" key="2">
    <source>
        <dbReference type="ARBA" id="ARBA00001947"/>
    </source>
</evidence>
<keyword evidence="3" id="KW-0645">Protease</keyword>
<keyword evidence="5 20" id="KW-0378">Hydrolase</keyword>
<dbReference type="GO" id="GO:0005829">
    <property type="term" value="C:cytosol"/>
    <property type="evidence" value="ECO:0007669"/>
    <property type="project" value="TreeGrafter"/>
</dbReference>
<dbReference type="Gene3D" id="3.40.630.10">
    <property type="entry name" value="Zn peptidases"/>
    <property type="match status" value="2"/>
</dbReference>
<dbReference type="InterPro" id="IPR011650">
    <property type="entry name" value="Peptidase_M20_dimer"/>
</dbReference>
<keyword evidence="8" id="KW-0482">Metalloprotease</keyword>
<dbReference type="InterPro" id="IPR001160">
    <property type="entry name" value="Peptidase_M20C"/>
</dbReference>
<evidence type="ECO:0000259" key="19">
    <source>
        <dbReference type="Pfam" id="PF07687"/>
    </source>
</evidence>
<dbReference type="CDD" id="cd03890">
    <property type="entry name" value="M20_pepD"/>
    <property type="match status" value="1"/>
</dbReference>
<evidence type="ECO:0000256" key="16">
    <source>
        <dbReference type="ARBA" id="ARBA00076004"/>
    </source>
</evidence>
<organism evidence="20 21">
    <name type="scientific">Pasteurella canis</name>
    <dbReference type="NCBI Taxonomy" id="753"/>
    <lineage>
        <taxon>Bacteria</taxon>
        <taxon>Pseudomonadati</taxon>
        <taxon>Pseudomonadota</taxon>
        <taxon>Gammaproteobacteria</taxon>
        <taxon>Pasteurellales</taxon>
        <taxon>Pasteurellaceae</taxon>
        <taxon>Pasteurella</taxon>
    </lineage>
</organism>
<dbReference type="SUPFAM" id="SSF55031">
    <property type="entry name" value="Bacterial exopeptidase dimerisation domain"/>
    <property type="match status" value="1"/>
</dbReference>
<evidence type="ECO:0000256" key="4">
    <source>
        <dbReference type="ARBA" id="ARBA00022723"/>
    </source>
</evidence>
<evidence type="ECO:0000256" key="1">
    <source>
        <dbReference type="ARBA" id="ARBA00001941"/>
    </source>
</evidence>
<feature type="domain" description="Peptidase M20 dimerisation" evidence="19">
    <location>
        <begin position="207"/>
        <end position="294"/>
    </location>
</feature>
<protein>
    <recommendedName>
        <fullName evidence="14">Cytosol non-specific dipeptidase</fullName>
        <ecNumber evidence="11">3.4.13.18</ecNumber>
    </recommendedName>
    <alternativeName>
        <fullName evidence="17">Aminoacyl-histidine dipeptidase</fullName>
    </alternativeName>
    <alternativeName>
        <fullName evidence="16">Beta-alanyl-histidine dipeptidase</fullName>
    </alternativeName>
    <alternativeName>
        <fullName evidence="15">Carnosinase</fullName>
    </alternativeName>
    <alternativeName>
        <fullName evidence="12">Peptidase D</fullName>
    </alternativeName>
    <alternativeName>
        <fullName evidence="18">Xaa-His dipeptidase</fullName>
    </alternativeName>
</protein>
<keyword evidence="9" id="KW-0170">Cobalt</keyword>
<dbReference type="PIRSF" id="PIRSF016599">
    <property type="entry name" value="Xaa-His_dipept"/>
    <property type="match status" value="1"/>
</dbReference>
<dbReference type="Pfam" id="PF01546">
    <property type="entry name" value="Peptidase_M20"/>
    <property type="match status" value="1"/>
</dbReference>
<evidence type="ECO:0000256" key="14">
    <source>
        <dbReference type="ARBA" id="ARBA00071271"/>
    </source>
</evidence>
<comment type="cofactor">
    <cofactor evidence="2">
        <name>Zn(2+)</name>
        <dbReference type="ChEBI" id="CHEBI:29105"/>
    </cofactor>
</comment>
<evidence type="ECO:0000256" key="13">
    <source>
        <dbReference type="ARBA" id="ARBA00061423"/>
    </source>
</evidence>
<dbReference type="SUPFAM" id="SSF53187">
    <property type="entry name" value="Zn-dependent exopeptidases"/>
    <property type="match status" value="1"/>
</dbReference>
<dbReference type="FunFam" id="3.40.630.10:FF:000015">
    <property type="entry name" value="Aminoacyl-histidine dipeptidase PepD"/>
    <property type="match status" value="1"/>
</dbReference>
<dbReference type="NCBIfam" id="TIGR01893">
    <property type="entry name" value="aa-his-dipept"/>
    <property type="match status" value="1"/>
</dbReference>
<dbReference type="GO" id="GO:0006508">
    <property type="term" value="P:proteolysis"/>
    <property type="evidence" value="ECO:0007669"/>
    <property type="project" value="UniProtKB-KW"/>
</dbReference>
<evidence type="ECO:0000313" key="20">
    <source>
        <dbReference type="EMBL" id="SUC39437.1"/>
    </source>
</evidence>
<dbReference type="PANTHER" id="PTHR43501">
    <property type="entry name" value="CYTOSOL NON-SPECIFIC DIPEPTIDASE"/>
    <property type="match status" value="1"/>
</dbReference>